<name>A0ABM1EIA3_PRICU</name>
<organism evidence="5 7">
    <name type="scientific">Priapulus caudatus</name>
    <name type="common">Priapulid worm</name>
    <dbReference type="NCBI Taxonomy" id="37621"/>
    <lineage>
        <taxon>Eukaryota</taxon>
        <taxon>Metazoa</taxon>
        <taxon>Ecdysozoa</taxon>
        <taxon>Scalidophora</taxon>
        <taxon>Priapulida</taxon>
        <taxon>Priapulimorpha</taxon>
        <taxon>Priapulimorphida</taxon>
        <taxon>Priapulidae</taxon>
        <taxon>Priapulus</taxon>
    </lineage>
</organism>
<dbReference type="PANTHER" id="PTHR14095:SF0">
    <property type="entry name" value="MIP22305P"/>
    <property type="match status" value="1"/>
</dbReference>
<keyword evidence="5" id="KW-1185">Reference proteome</keyword>
<evidence type="ECO:0000256" key="3">
    <source>
        <dbReference type="SAM" id="MobiDB-lite"/>
    </source>
</evidence>
<feature type="compositionally biased region" description="Acidic residues" evidence="3">
    <location>
        <begin position="595"/>
        <end position="618"/>
    </location>
</feature>
<feature type="compositionally biased region" description="Polar residues" evidence="3">
    <location>
        <begin position="175"/>
        <end position="184"/>
    </location>
</feature>
<dbReference type="Gene3D" id="1.10.238.10">
    <property type="entry name" value="EF-hand"/>
    <property type="match status" value="1"/>
</dbReference>
<gene>
    <name evidence="6 7" type="primary">LOC106812532</name>
</gene>
<dbReference type="InterPro" id="IPR041534">
    <property type="entry name" value="EF-hand_13"/>
</dbReference>
<feature type="domain" description="EF-hand" evidence="4">
    <location>
        <begin position="467"/>
        <end position="502"/>
    </location>
</feature>
<dbReference type="Pfam" id="PF13499">
    <property type="entry name" value="EF-hand_7"/>
    <property type="match status" value="1"/>
</dbReference>
<evidence type="ECO:0000256" key="1">
    <source>
        <dbReference type="ARBA" id="ARBA00022723"/>
    </source>
</evidence>
<feature type="compositionally biased region" description="Basic and acidic residues" evidence="3">
    <location>
        <begin position="631"/>
        <end position="640"/>
    </location>
</feature>
<dbReference type="Pfam" id="PF21161">
    <property type="entry name" value="P2R3B_EF-hand"/>
    <property type="match status" value="1"/>
</dbReference>
<feature type="compositionally biased region" description="Basic and acidic residues" evidence="3">
    <location>
        <begin position="125"/>
        <end position="146"/>
    </location>
</feature>
<evidence type="ECO:0000313" key="7">
    <source>
        <dbReference type="RefSeq" id="XP_014671924.1"/>
    </source>
</evidence>
<dbReference type="RefSeq" id="XP_014671924.1">
    <property type="nucleotide sequence ID" value="XM_014816438.1"/>
</dbReference>
<dbReference type="PROSITE" id="PS00018">
    <property type="entry name" value="EF_HAND_1"/>
    <property type="match status" value="1"/>
</dbReference>
<dbReference type="PANTHER" id="PTHR14095">
    <property type="entry name" value="PHOSPHATASE 2A REGULATORY SUBUNIT-RELATED"/>
    <property type="match status" value="1"/>
</dbReference>
<dbReference type="RefSeq" id="XP_014671918.1">
    <property type="nucleotide sequence ID" value="XM_014816432.1"/>
</dbReference>
<dbReference type="Pfam" id="PF17958">
    <property type="entry name" value="EF-hand_13"/>
    <property type="match status" value="1"/>
</dbReference>
<feature type="region of interest" description="Disordered" evidence="3">
    <location>
        <begin position="64"/>
        <end position="184"/>
    </location>
</feature>
<keyword evidence="1" id="KW-0479">Metal-binding</keyword>
<evidence type="ECO:0000313" key="5">
    <source>
        <dbReference type="Proteomes" id="UP000695022"/>
    </source>
</evidence>
<dbReference type="InterPro" id="IPR002048">
    <property type="entry name" value="EF_hand_dom"/>
</dbReference>
<dbReference type="Gene3D" id="1.10.238.220">
    <property type="match status" value="1"/>
</dbReference>
<dbReference type="InterPro" id="IPR011992">
    <property type="entry name" value="EF-hand-dom_pair"/>
</dbReference>
<dbReference type="GeneID" id="106812532"/>
<sequence>MTSALPPGHLWRDRTLNCMSVQCMANMSLKPVLKLKVDELFLRWLSEEDTQQFLQDSLRQMTIGGDGVSAPSSPTSKNGRPLSPRQRGGSPPYSPPPGLTASPRRPSSPRKHRDTSKPTSPGDGSCREFQRFTEARTNGRDAEKGFTEFPALVGEMRASRTTKLTEAKPSRRTPVATTTNTKQQPSVVAASAAAAAAAAVDPVPIPRFYFPQGRSLLGNQIEAQLQRVAAAFGKFGEGKVTREDFGDVAKACGCPLYWKVPLYLAAGGEKHGHVTVQTFTAFWKKLISSCHDDASKFVLLLAKTGSSCLVPEDFFPLIQDVVDTHPGLSFLSEAKEFHSRYVHTVIARIYYCVNRSWTGRISVPELRKSNFLQVLALLEEENDINQITDYFSYEHFYVVYCKFWELDKDHDLFISKYDLRRHNDHALSARIVDRIFSGAVTRGQAQQEGRMSYSEFVWFLISEEDKRNARSIEYWFRCMDLDGDGMLSMYELEYFYEEQLQRMEALGIETLPFEDCLCQMLDMVKPKGIGAITLSDLKRCQMTPVFFDTFFNLEKYLDHEQRDPFASSRDEEGPEMSDWEKYAAEEYELLVAEEGATEPQDDVAVMYDDDFEPDDDDVISTTDVSGGGKSSKSDNVRPRVDDDDEGDYAEGEEYDVKT</sequence>
<protein>
    <submittedName>
        <fullName evidence="6 7">Serine/threonine-protein phosphatase 2A regulatory subunit B'' subunit beta-like isoform X1</fullName>
    </submittedName>
</protein>
<keyword evidence="2" id="KW-0106">Calcium</keyword>
<dbReference type="InterPro" id="IPR018247">
    <property type="entry name" value="EF_Hand_1_Ca_BS"/>
</dbReference>
<dbReference type="InterPro" id="IPR048855">
    <property type="entry name" value="P2R3A_B_D_EF-hand"/>
</dbReference>
<dbReference type="PROSITE" id="PS50222">
    <property type="entry name" value="EF_HAND_2"/>
    <property type="match status" value="1"/>
</dbReference>
<evidence type="ECO:0000256" key="2">
    <source>
        <dbReference type="ARBA" id="ARBA00022837"/>
    </source>
</evidence>
<feature type="region of interest" description="Disordered" evidence="3">
    <location>
        <begin position="594"/>
        <end position="658"/>
    </location>
</feature>
<proteinExistence type="predicted"/>
<evidence type="ECO:0000259" key="4">
    <source>
        <dbReference type="PROSITE" id="PS50222"/>
    </source>
</evidence>
<dbReference type="Proteomes" id="UP000695022">
    <property type="component" value="Unplaced"/>
</dbReference>
<dbReference type="SUPFAM" id="SSF47473">
    <property type="entry name" value="EF-hand"/>
    <property type="match status" value="2"/>
</dbReference>
<reference evidence="6 7" key="1">
    <citation type="submission" date="2025-05" db="UniProtKB">
        <authorList>
            <consortium name="RefSeq"/>
        </authorList>
    </citation>
    <scope>IDENTIFICATION</scope>
</reference>
<evidence type="ECO:0000313" key="6">
    <source>
        <dbReference type="RefSeq" id="XP_014671918.1"/>
    </source>
</evidence>
<accession>A0ABM1EIA3</accession>
<dbReference type="Gene3D" id="1.10.238.230">
    <property type="match status" value="1"/>
</dbReference>
<feature type="compositionally biased region" description="Acidic residues" evidence="3">
    <location>
        <begin position="641"/>
        <end position="658"/>
    </location>
</feature>